<feature type="non-terminal residue" evidence="1">
    <location>
        <position position="1"/>
    </location>
</feature>
<keyword evidence="2" id="KW-1185">Reference proteome</keyword>
<name>A0ABX1DFV5_9FLAO</name>
<sequence>SLKRDEVDWTQTRVAFVSTSFTENQKTATNFKDIAIELWEVKRYENNLISINEVRKSKSAESIKPITQNNEKLKSVTEQLKVYTEEDHLKRKSDDITELYETYKTAILNLSDNIEVEYRKDYIAFKKNSNI</sequence>
<feature type="non-terminal residue" evidence="1">
    <location>
        <position position="131"/>
    </location>
</feature>
<dbReference type="Proteomes" id="UP000760545">
    <property type="component" value="Unassembled WGS sequence"/>
</dbReference>
<accession>A0ABX1DFV5</accession>
<proteinExistence type="predicted"/>
<evidence type="ECO:0000313" key="2">
    <source>
        <dbReference type="Proteomes" id="UP000760545"/>
    </source>
</evidence>
<organism evidence="1 2">
    <name type="scientific">Tamlana crocina</name>
    <dbReference type="NCBI Taxonomy" id="393006"/>
    <lineage>
        <taxon>Bacteria</taxon>
        <taxon>Pseudomonadati</taxon>
        <taxon>Bacteroidota</taxon>
        <taxon>Flavobacteriia</taxon>
        <taxon>Flavobacteriales</taxon>
        <taxon>Flavobacteriaceae</taxon>
        <taxon>Tamlana</taxon>
    </lineage>
</organism>
<dbReference type="EMBL" id="JAAVJS010000378">
    <property type="protein sequence ID" value="NJX17215.1"/>
    <property type="molecule type" value="Genomic_DNA"/>
</dbReference>
<reference evidence="1 2" key="1">
    <citation type="submission" date="2020-03" db="EMBL/GenBank/DDBJ databases">
        <title>Tamlana sp. nov, isolated from XXX.</title>
        <authorList>
            <person name="Cao W.R."/>
        </authorList>
    </citation>
    <scope>NUCLEOTIDE SEQUENCE [LARGE SCALE GENOMIC DNA]</scope>
    <source>
        <strain evidence="1 2">HST1-43</strain>
    </source>
</reference>
<evidence type="ECO:0000313" key="1">
    <source>
        <dbReference type="EMBL" id="NJX17215.1"/>
    </source>
</evidence>
<gene>
    <name evidence="1" type="ORF">HC176_17215</name>
</gene>
<comment type="caution">
    <text evidence="1">The sequence shown here is derived from an EMBL/GenBank/DDBJ whole genome shotgun (WGS) entry which is preliminary data.</text>
</comment>
<protein>
    <submittedName>
        <fullName evidence="1">Uncharacterized protein</fullName>
    </submittedName>
</protein>